<dbReference type="AlphaFoldDB" id="A0AAV6LP08"/>
<reference evidence="3" key="1">
    <citation type="submission" date="2020-08" db="EMBL/GenBank/DDBJ databases">
        <title>Plant Genome Project.</title>
        <authorList>
            <person name="Zhang R.-G."/>
        </authorList>
    </citation>
    <scope>NUCLEOTIDE SEQUENCE</scope>
    <source>
        <strain evidence="3">WSP0</strain>
        <tissue evidence="3">Leaf</tissue>
    </source>
</reference>
<sequence length="305" mass="34268">MAAFGSLGIGLSLVFGFVFLGVVAEIYHLVRRRKENRRNVGREGKEISTLFCCKNPNSVETADSLKNPDPKGPEPDLESGTKGFDEEESVESELKRLHNLCGPPRFLFTIKEETKEDLESDDGKSRGGERSRKGSRTRSLGDLVFAIDTPVSLTPLASPKGGYQFESYEIHGLNPLFESFSEPDFDSLRSSPPPNMKFLRDAEEKFMRRLREEAEKRAKEERDGSFIRIITVGKNREAEQDQMLLAHKWDVCISHILREANCEADGLPKKALASDGTLHVFLFVSPFVSQCFLFDVNGRDGYPTL</sequence>
<keyword evidence="4" id="KW-1185">Reference proteome</keyword>
<comment type="caution">
    <text evidence="3">The sequence shown here is derived from an EMBL/GenBank/DDBJ whole genome shotgun (WGS) entry which is preliminary data.</text>
</comment>
<feature type="compositionally biased region" description="Basic and acidic residues" evidence="1">
    <location>
        <begin position="121"/>
        <end position="132"/>
    </location>
</feature>
<keyword evidence="2" id="KW-1133">Transmembrane helix</keyword>
<evidence type="ECO:0000256" key="1">
    <source>
        <dbReference type="SAM" id="MobiDB-lite"/>
    </source>
</evidence>
<dbReference type="InterPro" id="IPR045884">
    <property type="entry name" value="At5g59350-like"/>
</dbReference>
<evidence type="ECO:0000313" key="3">
    <source>
        <dbReference type="EMBL" id="KAG5566893.1"/>
    </source>
</evidence>
<feature type="region of interest" description="Disordered" evidence="1">
    <location>
        <begin position="117"/>
        <end position="137"/>
    </location>
</feature>
<dbReference type="EMBL" id="JACTNZ010000001">
    <property type="protein sequence ID" value="KAG5566893.1"/>
    <property type="molecule type" value="Genomic_DNA"/>
</dbReference>
<keyword evidence="2" id="KW-0812">Transmembrane</keyword>
<dbReference type="PANTHER" id="PTHR34054:SF2">
    <property type="entry name" value="EXPRESSED PROTEIN"/>
    <property type="match status" value="1"/>
</dbReference>
<keyword evidence="2" id="KW-0472">Membrane</keyword>
<dbReference type="Proteomes" id="UP000823749">
    <property type="component" value="Chromosome 1"/>
</dbReference>
<feature type="region of interest" description="Disordered" evidence="1">
    <location>
        <begin position="61"/>
        <end position="89"/>
    </location>
</feature>
<gene>
    <name evidence="3" type="ORF">RHGRI_002444</name>
</gene>
<accession>A0AAV6LP08</accession>
<protein>
    <submittedName>
        <fullName evidence="3">Uncharacterized protein</fullName>
    </submittedName>
</protein>
<feature type="transmembrane region" description="Helical" evidence="2">
    <location>
        <begin position="6"/>
        <end position="30"/>
    </location>
</feature>
<proteinExistence type="predicted"/>
<organism evidence="3 4">
    <name type="scientific">Rhododendron griersonianum</name>
    <dbReference type="NCBI Taxonomy" id="479676"/>
    <lineage>
        <taxon>Eukaryota</taxon>
        <taxon>Viridiplantae</taxon>
        <taxon>Streptophyta</taxon>
        <taxon>Embryophyta</taxon>
        <taxon>Tracheophyta</taxon>
        <taxon>Spermatophyta</taxon>
        <taxon>Magnoliopsida</taxon>
        <taxon>eudicotyledons</taxon>
        <taxon>Gunneridae</taxon>
        <taxon>Pentapetalae</taxon>
        <taxon>asterids</taxon>
        <taxon>Ericales</taxon>
        <taxon>Ericaceae</taxon>
        <taxon>Ericoideae</taxon>
        <taxon>Rhodoreae</taxon>
        <taxon>Rhododendron</taxon>
    </lineage>
</organism>
<dbReference type="PANTHER" id="PTHR34054">
    <property type="entry name" value="EXPRESSED PROTEIN"/>
    <property type="match status" value="1"/>
</dbReference>
<name>A0AAV6LP08_9ERIC</name>
<evidence type="ECO:0000313" key="4">
    <source>
        <dbReference type="Proteomes" id="UP000823749"/>
    </source>
</evidence>
<evidence type="ECO:0000256" key="2">
    <source>
        <dbReference type="SAM" id="Phobius"/>
    </source>
</evidence>